<dbReference type="AlphaFoldDB" id="A0A5C7GDU3"/>
<keyword evidence="1" id="KW-1133">Transmembrane helix</keyword>
<dbReference type="RefSeq" id="WP_147769930.1">
    <property type="nucleotide sequence ID" value="NZ_CANNCE010000007.1"/>
</dbReference>
<evidence type="ECO:0000313" key="2">
    <source>
        <dbReference type="EMBL" id="TXG34738.1"/>
    </source>
</evidence>
<dbReference type="InterPro" id="IPR025833">
    <property type="entry name" value="GDYXXLXY"/>
</dbReference>
<dbReference type="OrthoDB" id="4868247at2"/>
<keyword evidence="1" id="KW-0812">Transmembrane</keyword>
<protein>
    <submittedName>
        <fullName evidence="2">GDYXXLXY domain-containing protein</fullName>
    </submittedName>
</protein>
<evidence type="ECO:0000256" key="1">
    <source>
        <dbReference type="SAM" id="Phobius"/>
    </source>
</evidence>
<dbReference type="Pfam" id="PF14345">
    <property type="entry name" value="GDYXXLXY"/>
    <property type="match status" value="1"/>
</dbReference>
<sequence length="191" mass="22375">MKSLYIFIIFLIVAAAQLFVPAQMILNREDVLKTGMVFKFKTRPIDPEDPFRGKYISLGFEATSYNTMDSIWERNQKVYAYLDIDSLGFAKIDKVSRELLIDDDKDFLEVKVDRYDNYSNKLNIEYPFNRYYMEETKAYDAEVAVRENLRDSVLTNVYALVHIKNGVSVLKDVIINDMSIKDYVKRELESN</sequence>
<dbReference type="EMBL" id="VRKQ01000021">
    <property type="protein sequence ID" value="TXG34738.1"/>
    <property type="molecule type" value="Genomic_DNA"/>
</dbReference>
<gene>
    <name evidence="2" type="ORF">FUA22_17675</name>
</gene>
<proteinExistence type="predicted"/>
<keyword evidence="3" id="KW-1185">Reference proteome</keyword>
<dbReference type="Proteomes" id="UP000321080">
    <property type="component" value="Unassembled WGS sequence"/>
</dbReference>
<accession>A0A5C7GDU3</accession>
<reference evidence="2 3" key="1">
    <citation type="submission" date="2019-08" db="EMBL/GenBank/DDBJ databases">
        <title>Seonamhaeicola sediminis sp. nov., isolated from marine sediment.</title>
        <authorList>
            <person name="Cao W.R."/>
        </authorList>
    </citation>
    <scope>NUCLEOTIDE SEQUENCE [LARGE SCALE GENOMIC DNA]</scope>
    <source>
        <strain evidence="2 3">1505</strain>
    </source>
</reference>
<organism evidence="2 3">
    <name type="scientific">Seonamhaeicola maritimus</name>
    <dbReference type="NCBI Taxonomy" id="2591822"/>
    <lineage>
        <taxon>Bacteria</taxon>
        <taxon>Pseudomonadati</taxon>
        <taxon>Bacteroidota</taxon>
        <taxon>Flavobacteriia</taxon>
        <taxon>Flavobacteriales</taxon>
        <taxon>Flavobacteriaceae</taxon>
    </lineage>
</organism>
<evidence type="ECO:0000313" key="3">
    <source>
        <dbReference type="Proteomes" id="UP000321080"/>
    </source>
</evidence>
<feature type="transmembrane region" description="Helical" evidence="1">
    <location>
        <begin position="6"/>
        <end position="26"/>
    </location>
</feature>
<keyword evidence="1" id="KW-0472">Membrane</keyword>
<comment type="caution">
    <text evidence="2">The sequence shown here is derived from an EMBL/GenBank/DDBJ whole genome shotgun (WGS) entry which is preliminary data.</text>
</comment>
<name>A0A5C7GDU3_9FLAO</name>